<gene>
    <name evidence="8" type="primary">gltX</name>
    <name evidence="11" type="ordered locus">Halhy_2744</name>
</gene>
<dbReference type="STRING" id="760192.Halhy_2744"/>
<evidence type="ECO:0000256" key="7">
    <source>
        <dbReference type="ARBA" id="ARBA00023146"/>
    </source>
</evidence>
<dbReference type="GO" id="GO:0004818">
    <property type="term" value="F:glutamate-tRNA ligase activity"/>
    <property type="evidence" value="ECO:0007669"/>
    <property type="project" value="UniProtKB-UniRule"/>
</dbReference>
<dbReference type="SUPFAM" id="SSF48163">
    <property type="entry name" value="An anticodon-binding domain of class I aminoacyl-tRNA synthetases"/>
    <property type="match status" value="1"/>
</dbReference>
<comment type="catalytic activity">
    <reaction evidence="8">
        <text>tRNA(Glu) + L-glutamate + ATP = L-glutamyl-tRNA(Glu) + AMP + diphosphate</text>
        <dbReference type="Rhea" id="RHEA:23540"/>
        <dbReference type="Rhea" id="RHEA-COMP:9663"/>
        <dbReference type="Rhea" id="RHEA-COMP:9680"/>
        <dbReference type="ChEBI" id="CHEBI:29985"/>
        <dbReference type="ChEBI" id="CHEBI:30616"/>
        <dbReference type="ChEBI" id="CHEBI:33019"/>
        <dbReference type="ChEBI" id="CHEBI:78442"/>
        <dbReference type="ChEBI" id="CHEBI:78520"/>
        <dbReference type="ChEBI" id="CHEBI:456215"/>
        <dbReference type="EC" id="6.1.1.17"/>
    </reaction>
</comment>
<reference key="2">
    <citation type="submission" date="2011-04" db="EMBL/GenBank/DDBJ databases">
        <title>Complete sequence of chromosome of Haliscomenobacter hydrossis DSM 1100.</title>
        <authorList>
            <consortium name="US DOE Joint Genome Institute (JGI-PGF)"/>
            <person name="Lucas S."/>
            <person name="Han J."/>
            <person name="Lapidus A."/>
            <person name="Bruce D."/>
            <person name="Goodwin L."/>
            <person name="Pitluck S."/>
            <person name="Peters L."/>
            <person name="Kyrpides N."/>
            <person name="Mavromatis K."/>
            <person name="Ivanova N."/>
            <person name="Ovchinnikova G."/>
            <person name="Pagani I."/>
            <person name="Daligault H."/>
            <person name="Detter J.C."/>
            <person name="Han C."/>
            <person name="Land M."/>
            <person name="Hauser L."/>
            <person name="Markowitz V."/>
            <person name="Cheng J.-F."/>
            <person name="Hugenholtz P."/>
            <person name="Woyke T."/>
            <person name="Wu D."/>
            <person name="Verbarg S."/>
            <person name="Frueling A."/>
            <person name="Brambilla E."/>
            <person name="Klenk H.-P."/>
            <person name="Eisen J.A."/>
        </authorList>
    </citation>
    <scope>NUCLEOTIDE SEQUENCE</scope>
    <source>
        <strain>DSM 1100</strain>
    </source>
</reference>
<name>F4L1X9_HALH1</name>
<evidence type="ECO:0000259" key="10">
    <source>
        <dbReference type="Pfam" id="PF19269"/>
    </source>
</evidence>
<dbReference type="InterPro" id="IPR004527">
    <property type="entry name" value="Glu-tRNA-ligase_bac/mito"/>
</dbReference>
<keyword evidence="2 8" id="KW-0963">Cytoplasm</keyword>
<evidence type="ECO:0000256" key="5">
    <source>
        <dbReference type="ARBA" id="ARBA00022840"/>
    </source>
</evidence>
<evidence type="ECO:0000256" key="6">
    <source>
        <dbReference type="ARBA" id="ARBA00022917"/>
    </source>
</evidence>
<dbReference type="PANTHER" id="PTHR43311">
    <property type="entry name" value="GLUTAMATE--TRNA LIGASE"/>
    <property type="match status" value="1"/>
</dbReference>
<dbReference type="InterPro" id="IPR008925">
    <property type="entry name" value="aa_tRNA-synth_I_cd-bd_sf"/>
</dbReference>
<dbReference type="Pfam" id="PF19269">
    <property type="entry name" value="Anticodon_2"/>
    <property type="match status" value="1"/>
</dbReference>
<dbReference type="GO" id="GO:0005524">
    <property type="term" value="F:ATP binding"/>
    <property type="evidence" value="ECO:0007669"/>
    <property type="project" value="UniProtKB-UniRule"/>
</dbReference>
<dbReference type="AlphaFoldDB" id="F4L1X9"/>
<dbReference type="NCBIfam" id="TIGR00464">
    <property type="entry name" value="gltX_bact"/>
    <property type="match status" value="1"/>
</dbReference>
<dbReference type="KEGG" id="hhy:Halhy_2744"/>
<dbReference type="HOGENOM" id="CLU_015768_6_3_10"/>
<evidence type="ECO:0000313" key="12">
    <source>
        <dbReference type="Proteomes" id="UP000008461"/>
    </source>
</evidence>
<dbReference type="FunFam" id="3.40.50.620:FF:000127">
    <property type="entry name" value="Glutamate--tRNA ligase"/>
    <property type="match status" value="1"/>
</dbReference>
<dbReference type="InterPro" id="IPR001412">
    <property type="entry name" value="aa-tRNA-synth_I_CS"/>
</dbReference>
<dbReference type="Gene3D" id="1.10.10.350">
    <property type="match status" value="1"/>
</dbReference>
<evidence type="ECO:0000256" key="2">
    <source>
        <dbReference type="ARBA" id="ARBA00022490"/>
    </source>
</evidence>
<dbReference type="GO" id="GO:0008270">
    <property type="term" value="F:zinc ion binding"/>
    <property type="evidence" value="ECO:0007669"/>
    <property type="project" value="InterPro"/>
</dbReference>
<dbReference type="Pfam" id="PF00749">
    <property type="entry name" value="tRNA-synt_1c"/>
    <property type="match status" value="1"/>
</dbReference>
<evidence type="ECO:0000256" key="3">
    <source>
        <dbReference type="ARBA" id="ARBA00022598"/>
    </source>
</evidence>
<dbReference type="Proteomes" id="UP000008461">
    <property type="component" value="Chromosome"/>
</dbReference>
<dbReference type="eggNOG" id="COG0008">
    <property type="taxonomic scope" value="Bacteria"/>
</dbReference>
<reference evidence="11 12" key="1">
    <citation type="journal article" date="2011" name="Stand. Genomic Sci.">
        <title>Complete genome sequence of Haliscomenobacter hydrossis type strain (O).</title>
        <authorList>
            <consortium name="US DOE Joint Genome Institute (JGI-PGF)"/>
            <person name="Daligault H."/>
            <person name="Lapidus A."/>
            <person name="Zeytun A."/>
            <person name="Nolan M."/>
            <person name="Lucas S."/>
            <person name="Del Rio T.G."/>
            <person name="Tice H."/>
            <person name="Cheng J.F."/>
            <person name="Tapia R."/>
            <person name="Han C."/>
            <person name="Goodwin L."/>
            <person name="Pitluck S."/>
            <person name="Liolios K."/>
            <person name="Pagani I."/>
            <person name="Ivanova N."/>
            <person name="Huntemann M."/>
            <person name="Mavromatis K."/>
            <person name="Mikhailova N."/>
            <person name="Pati A."/>
            <person name="Chen A."/>
            <person name="Palaniappan K."/>
            <person name="Land M."/>
            <person name="Hauser L."/>
            <person name="Brambilla E.M."/>
            <person name="Rohde M."/>
            <person name="Verbarg S."/>
            <person name="Goker M."/>
            <person name="Bristow J."/>
            <person name="Eisen J.A."/>
            <person name="Markowitz V."/>
            <person name="Hugenholtz P."/>
            <person name="Kyrpides N.C."/>
            <person name="Klenk H.P."/>
            <person name="Woyke T."/>
        </authorList>
    </citation>
    <scope>NUCLEOTIDE SEQUENCE [LARGE SCALE GENOMIC DNA]</scope>
    <source>
        <strain evidence="12">ATCC 27775 / DSM 1100 / LMG 10767 / O</strain>
    </source>
</reference>
<dbReference type="InterPro" id="IPR049940">
    <property type="entry name" value="GluQ/Sye"/>
</dbReference>
<evidence type="ECO:0000256" key="8">
    <source>
        <dbReference type="HAMAP-Rule" id="MF_00022"/>
    </source>
</evidence>
<dbReference type="RefSeq" id="WP_013765160.1">
    <property type="nucleotide sequence ID" value="NC_015510.1"/>
</dbReference>
<keyword evidence="4 8" id="KW-0547">Nucleotide-binding</keyword>
<dbReference type="Gene3D" id="3.40.50.620">
    <property type="entry name" value="HUPs"/>
    <property type="match status" value="1"/>
</dbReference>
<dbReference type="InterPro" id="IPR020751">
    <property type="entry name" value="aa-tRNA-synth_I_codon-bd_sub2"/>
</dbReference>
<feature type="domain" description="Aminoacyl-tRNA synthetase class I anticodon-binding" evidence="10">
    <location>
        <begin position="357"/>
        <end position="498"/>
    </location>
</feature>
<dbReference type="PROSITE" id="PS00178">
    <property type="entry name" value="AA_TRNA_LIGASE_I"/>
    <property type="match status" value="1"/>
</dbReference>
<comment type="caution">
    <text evidence="8">Lacks conserved residue(s) required for the propagation of feature annotation.</text>
</comment>
<feature type="short sequence motif" description="'HIGH' region" evidence="8">
    <location>
        <begin position="10"/>
        <end position="20"/>
    </location>
</feature>
<sequence length="506" mass="57558">MENIRVRFAPSPTGALHIGGIRTALYNYLLAKKFGGTFILRIEDTDQTRYVPGAEAYIIESLRWAGIVPMEGPGFGGAYGPYRQSDRKEIYLEYAQQLVDNGHGYYAFDTPEELDAVRKADENFKYDSKTRLKLKNSLTLSAEEVKRRLNAEEPYVIRLKVPEDQSILIQDLVRDEVSFQSNELDDKVMLKGDGMPTYHLANVIDDRLMKITHVIRGEEWLPSTAHHVLLYRAFGWETEMPRFAHLPLILKPDGKGKLSKRDGFRLGIPVFPISWNGETPEDSFIGFREFGFDPRAMVNFMAFMGWNPGTEQEIFSMDELAEAFTVEKIGKSGARFDFDKAKWFNQQYIMATPDAALAKTVRPIIEAHGHQPAEDFLRSFVGMMKERVILFPDFWTNGAYFFEDFTVFDEATIRKKWKAEGSRVIFAPLVEQLEALSDYTATTVQTCVEAFTANAGLKFGDVLPILRVGLTGTMKGPAVFDMMALLGKAECRRRLERAFDLFDKVS</sequence>
<dbReference type="EMBL" id="CP002691">
    <property type="protein sequence ID" value="AEE50612.1"/>
    <property type="molecule type" value="Genomic_DNA"/>
</dbReference>
<dbReference type="PRINTS" id="PR00987">
    <property type="entry name" value="TRNASYNTHGLU"/>
</dbReference>
<keyword evidence="12" id="KW-1185">Reference proteome</keyword>
<dbReference type="GO" id="GO:0006424">
    <property type="term" value="P:glutamyl-tRNA aminoacylation"/>
    <property type="evidence" value="ECO:0007669"/>
    <property type="project" value="UniProtKB-UniRule"/>
</dbReference>
<comment type="similarity">
    <text evidence="1 8">Belongs to the class-I aminoacyl-tRNA synthetase family. Glutamate--tRNA ligase type 1 subfamily.</text>
</comment>
<evidence type="ECO:0000256" key="4">
    <source>
        <dbReference type="ARBA" id="ARBA00022741"/>
    </source>
</evidence>
<comment type="subcellular location">
    <subcellularLocation>
        <location evidence="8">Cytoplasm</location>
    </subcellularLocation>
</comment>
<dbReference type="CDD" id="cd00808">
    <property type="entry name" value="GluRS_core"/>
    <property type="match status" value="1"/>
</dbReference>
<evidence type="ECO:0000313" key="11">
    <source>
        <dbReference type="EMBL" id="AEE50612.1"/>
    </source>
</evidence>
<protein>
    <recommendedName>
        <fullName evidence="8">Glutamate--tRNA ligase</fullName>
        <ecNumber evidence="8">6.1.1.17</ecNumber>
    </recommendedName>
    <alternativeName>
        <fullName evidence="8">Glutamyl-tRNA synthetase</fullName>
        <shortName evidence="8">GluRS</shortName>
    </alternativeName>
</protein>
<feature type="short sequence motif" description="'KMSKS' region" evidence="8">
    <location>
        <begin position="257"/>
        <end position="261"/>
    </location>
</feature>
<keyword evidence="6 8" id="KW-0648">Protein biosynthesis</keyword>
<dbReference type="EC" id="6.1.1.17" evidence="8"/>
<feature type="binding site" evidence="8">
    <location>
        <position position="260"/>
    </location>
    <ligand>
        <name>ATP</name>
        <dbReference type="ChEBI" id="CHEBI:30616"/>
    </ligand>
</feature>
<dbReference type="OrthoDB" id="9807503at2"/>
<evidence type="ECO:0000256" key="1">
    <source>
        <dbReference type="ARBA" id="ARBA00007894"/>
    </source>
</evidence>
<dbReference type="PANTHER" id="PTHR43311:SF2">
    <property type="entry name" value="GLUTAMATE--TRNA LIGASE, MITOCHONDRIAL-RELATED"/>
    <property type="match status" value="1"/>
</dbReference>
<dbReference type="HAMAP" id="MF_00022">
    <property type="entry name" value="Glu_tRNA_synth_type1"/>
    <property type="match status" value="1"/>
</dbReference>
<accession>F4L1X9</accession>
<feature type="domain" description="Glutamyl/glutaminyl-tRNA synthetase class Ib catalytic" evidence="9">
    <location>
        <begin position="4"/>
        <end position="343"/>
    </location>
</feature>
<keyword evidence="3 8" id="KW-0436">Ligase</keyword>
<dbReference type="GO" id="GO:0000049">
    <property type="term" value="F:tRNA binding"/>
    <property type="evidence" value="ECO:0007669"/>
    <property type="project" value="InterPro"/>
</dbReference>
<organism evidence="11 12">
    <name type="scientific">Haliscomenobacter hydrossis (strain ATCC 27775 / DSM 1100 / LMG 10767 / O)</name>
    <dbReference type="NCBI Taxonomy" id="760192"/>
    <lineage>
        <taxon>Bacteria</taxon>
        <taxon>Pseudomonadati</taxon>
        <taxon>Bacteroidota</taxon>
        <taxon>Saprospiria</taxon>
        <taxon>Saprospirales</taxon>
        <taxon>Haliscomenobacteraceae</taxon>
        <taxon>Haliscomenobacter</taxon>
    </lineage>
</organism>
<dbReference type="InterPro" id="IPR000924">
    <property type="entry name" value="Glu/Gln-tRNA-synth"/>
</dbReference>
<evidence type="ECO:0000259" key="9">
    <source>
        <dbReference type="Pfam" id="PF00749"/>
    </source>
</evidence>
<keyword evidence="7 8" id="KW-0030">Aminoacyl-tRNA synthetase</keyword>
<dbReference type="SUPFAM" id="SSF52374">
    <property type="entry name" value="Nucleotidylyl transferase"/>
    <property type="match status" value="1"/>
</dbReference>
<comment type="function">
    <text evidence="8">Catalyzes the attachment of glutamate to tRNA(Glu) in a two-step reaction: glutamate is first activated by ATP to form Glu-AMP and then transferred to the acceptor end of tRNA(Glu).</text>
</comment>
<proteinExistence type="inferred from homology"/>
<dbReference type="InterPro" id="IPR045462">
    <property type="entry name" value="aa-tRNA-synth_I_cd-bd"/>
</dbReference>
<dbReference type="InterPro" id="IPR033910">
    <property type="entry name" value="GluRS_core"/>
</dbReference>
<dbReference type="GO" id="GO:0005829">
    <property type="term" value="C:cytosol"/>
    <property type="evidence" value="ECO:0007669"/>
    <property type="project" value="TreeGrafter"/>
</dbReference>
<keyword evidence="5 8" id="KW-0067">ATP-binding</keyword>
<comment type="subunit">
    <text evidence="8">Monomer.</text>
</comment>
<dbReference type="InterPro" id="IPR020058">
    <property type="entry name" value="Glu/Gln-tRNA-synth_Ib_cat-dom"/>
</dbReference>
<dbReference type="InterPro" id="IPR014729">
    <property type="entry name" value="Rossmann-like_a/b/a_fold"/>
</dbReference>